<dbReference type="InterPro" id="IPR029787">
    <property type="entry name" value="Nucleotide_cyclase"/>
</dbReference>
<dbReference type="InterPro" id="IPR043128">
    <property type="entry name" value="Rev_trsase/Diguanyl_cyclase"/>
</dbReference>
<dbReference type="Pfam" id="PF00990">
    <property type="entry name" value="GGDEF"/>
    <property type="match status" value="2"/>
</dbReference>
<dbReference type="CDD" id="cd01949">
    <property type="entry name" value="GGDEF"/>
    <property type="match status" value="2"/>
</dbReference>
<dbReference type="InterPro" id="IPR001633">
    <property type="entry name" value="EAL_dom"/>
</dbReference>
<dbReference type="NCBIfam" id="TIGR00254">
    <property type="entry name" value="GGDEF"/>
    <property type="match status" value="2"/>
</dbReference>
<dbReference type="NCBIfam" id="TIGR00229">
    <property type="entry name" value="sensory_box"/>
    <property type="match status" value="1"/>
</dbReference>
<dbReference type="RefSeq" id="WP_123191041.1">
    <property type="nucleotide sequence ID" value="NZ_QICD01000001.1"/>
</dbReference>
<evidence type="ECO:0000259" key="2">
    <source>
        <dbReference type="PROSITE" id="PS50887"/>
    </source>
</evidence>
<keyword evidence="4" id="KW-1185">Reference proteome</keyword>
<dbReference type="InterPro" id="IPR000160">
    <property type="entry name" value="GGDEF_dom"/>
</dbReference>
<reference evidence="4" key="1">
    <citation type="submission" date="2018-05" db="EMBL/GenBank/DDBJ databases">
        <title>Genome Sequencing of selected type strains of the family Eggerthellaceae.</title>
        <authorList>
            <person name="Danylec N."/>
            <person name="Stoll D.A."/>
            <person name="Doetsch A."/>
            <person name="Huch M."/>
        </authorList>
    </citation>
    <scope>NUCLEOTIDE SEQUENCE [LARGE SCALE GENOMIC DNA]</scope>
    <source>
        <strain evidence="4">DSM 16106</strain>
    </source>
</reference>
<dbReference type="InterPro" id="IPR013655">
    <property type="entry name" value="PAS_fold_3"/>
</dbReference>
<comment type="caution">
    <text evidence="3">The sequence shown here is derived from an EMBL/GenBank/DDBJ whole genome shotgun (WGS) entry which is preliminary data.</text>
</comment>
<dbReference type="PANTHER" id="PTHR44757:SF2">
    <property type="entry name" value="BIOFILM ARCHITECTURE MAINTENANCE PROTEIN MBAA"/>
    <property type="match status" value="1"/>
</dbReference>
<dbReference type="Gene3D" id="3.30.450.20">
    <property type="entry name" value="PAS domain"/>
    <property type="match status" value="2"/>
</dbReference>
<gene>
    <name evidence="3" type="ORF">DMP08_00410</name>
</gene>
<dbReference type="AlphaFoldDB" id="A0A3N0BKJ7"/>
<dbReference type="InterPro" id="IPR000014">
    <property type="entry name" value="PAS"/>
</dbReference>
<dbReference type="Gene3D" id="3.30.70.270">
    <property type="match status" value="2"/>
</dbReference>
<dbReference type="EMBL" id="QICD01000001">
    <property type="protein sequence ID" value="RNL48959.1"/>
    <property type="molecule type" value="Genomic_DNA"/>
</dbReference>
<proteinExistence type="predicted"/>
<dbReference type="CDD" id="cd01948">
    <property type="entry name" value="EAL"/>
    <property type="match status" value="1"/>
</dbReference>
<dbReference type="OrthoDB" id="23692at2"/>
<dbReference type="SUPFAM" id="SSF141868">
    <property type="entry name" value="EAL domain-like"/>
    <property type="match status" value="1"/>
</dbReference>
<feature type="domain" description="GGDEF" evidence="2">
    <location>
        <begin position="1017"/>
        <end position="1149"/>
    </location>
</feature>
<dbReference type="Proteomes" id="UP000278632">
    <property type="component" value="Unassembled WGS sequence"/>
</dbReference>
<dbReference type="Pfam" id="PF00563">
    <property type="entry name" value="EAL"/>
    <property type="match status" value="1"/>
</dbReference>
<dbReference type="Pfam" id="PF08447">
    <property type="entry name" value="PAS_3"/>
    <property type="match status" value="1"/>
</dbReference>
<dbReference type="SMART" id="SM00267">
    <property type="entry name" value="GGDEF"/>
    <property type="match status" value="2"/>
</dbReference>
<dbReference type="PANTHER" id="PTHR44757">
    <property type="entry name" value="DIGUANYLATE CYCLASE DGCP"/>
    <property type="match status" value="1"/>
</dbReference>
<dbReference type="PROSITE" id="PS50883">
    <property type="entry name" value="EAL"/>
    <property type="match status" value="1"/>
</dbReference>
<organism evidence="3 4">
    <name type="scientific">Paraeggerthella hongkongensis</name>
    <dbReference type="NCBI Taxonomy" id="230658"/>
    <lineage>
        <taxon>Bacteria</taxon>
        <taxon>Bacillati</taxon>
        <taxon>Actinomycetota</taxon>
        <taxon>Coriobacteriia</taxon>
        <taxon>Eggerthellales</taxon>
        <taxon>Eggerthellaceae</taxon>
        <taxon>Paraeggerthella</taxon>
    </lineage>
</organism>
<sequence>MPRTRLHDNASTGHVYVIDREYRIVHLDQAAQRVFPNGRIGARCYESFRNQSEPCKDCPWQPGASERVTQAAVFSNRLQQWYETTCLELDWFEHGPCVLFSSRPISVGGENLITALKEPLSYDELFEINLTEQTYKTLCSEPGKFKTLPPEGSFGGTSGKTFEEFVHPDDMQRFLEFWDLETMPERLDKAGGTLQGEFRKSLQSGDWAWTSQNVASVKRGPDSEIVVMCFVCDIDANVKLREDSLEKAHLVTLRERDQLTGLYNASTLYRKAEELLESTPGIVYEAIYVDIEHFKLYNEWHGHEAGNDMLRAIADHVSDIAGAKGGIAGHLGGDDFVLILPRGLVTQESIEKRLKMPPFDSEDAIGFQPALGICEIDYPRTPVITACDHAMTAMNNAKGSYTKRVSHYRPFMTEALESETKILLEVKRALENREFVPYWQPQCSTRTGRIVGLEALVRWKHPERGIVAPGEFVPVLERNGFVTSLDLYVWEAVCRQLRDWINRGIDPLPVSVNVSRADIHTIEVPEAIEDLTKRYGIDRSLLGIEITEGAYAEDEKITDMVNRLRNLGYVIFMDDFGSGYSSLNMLKDINVDVLKIDMGFLSQERNARRGESILEAIVSMARLVDLRVVAEGAETEQQVAFLQDIGCEYAQGYHFHKPMCTTDLEALLNNEDAIDRHGILDATVPTIDMQALMRDNGVSRTMLNNLIGGMAVYAVYDDHYELLQVNNAYYHVTGCNPAALKERRAVIWKQIHPDDLGMVMSVFDEAERHPVTGAQGVARRYRINGDLMWMKARVFFLSHQEERRLFYASVEDVTNQRTHAMASLGSVTQLGHAFELLGAPAMNHWYINLSRKAFLNEQDRALLNEKLGVRFEDWSMHDVDDVLKSVIRTNHDEEAVRRFLDQNRMLDDFAQGISSRKLEYRQAKLEFSPFYENGESADEDLIDDTAFWAELNYHLIRFDETGDVYVYLYAIDIDQRKRRELKLESQVDHDALTGLPNRQTGMTRIHNLIEKTVERKAVGAFAIIDLDSFKSINNRYGYLCGDTALSHMSRHLRTALCKESLICRWDGDEFVAYCEGVSKEEASERMRALCERTWETEAEPGQFIGLSVCAGVSLVPDHATSFEQAYEKADVALRQAKEAGRGRFFVYDPDQQQARGHDQLP</sequence>
<feature type="domain" description="GGDEF" evidence="2">
    <location>
        <begin position="282"/>
        <end position="410"/>
    </location>
</feature>
<protein>
    <submittedName>
        <fullName evidence="3">Diguanylate cyclase</fullName>
    </submittedName>
</protein>
<accession>A0A3N0BKJ7</accession>
<dbReference type="Gene3D" id="3.20.20.450">
    <property type="entry name" value="EAL domain"/>
    <property type="match status" value="1"/>
</dbReference>
<evidence type="ECO:0000313" key="3">
    <source>
        <dbReference type="EMBL" id="RNL48959.1"/>
    </source>
</evidence>
<feature type="domain" description="EAL" evidence="1">
    <location>
        <begin position="419"/>
        <end position="672"/>
    </location>
</feature>
<dbReference type="InterPro" id="IPR035919">
    <property type="entry name" value="EAL_sf"/>
</dbReference>
<evidence type="ECO:0000313" key="4">
    <source>
        <dbReference type="Proteomes" id="UP000278632"/>
    </source>
</evidence>
<dbReference type="InterPro" id="IPR052155">
    <property type="entry name" value="Biofilm_reg_signaling"/>
</dbReference>
<dbReference type="SMART" id="SM00052">
    <property type="entry name" value="EAL"/>
    <property type="match status" value="1"/>
</dbReference>
<name>A0A3N0BKJ7_9ACTN</name>
<dbReference type="PROSITE" id="PS50887">
    <property type="entry name" value="GGDEF"/>
    <property type="match status" value="2"/>
</dbReference>
<dbReference type="SUPFAM" id="SSF55073">
    <property type="entry name" value="Nucleotide cyclase"/>
    <property type="match status" value="2"/>
</dbReference>
<dbReference type="InterPro" id="IPR035965">
    <property type="entry name" value="PAS-like_dom_sf"/>
</dbReference>
<evidence type="ECO:0000259" key="1">
    <source>
        <dbReference type="PROSITE" id="PS50883"/>
    </source>
</evidence>
<dbReference type="SUPFAM" id="SSF55785">
    <property type="entry name" value="PYP-like sensor domain (PAS domain)"/>
    <property type="match status" value="1"/>
</dbReference>